<keyword evidence="2" id="KW-0479">Metal-binding</keyword>
<evidence type="ECO:0000259" key="4">
    <source>
        <dbReference type="Pfam" id="PF00557"/>
    </source>
</evidence>
<dbReference type="Pfam" id="PF01321">
    <property type="entry name" value="Creatinase_N"/>
    <property type="match status" value="1"/>
</dbReference>
<dbReference type="EMBL" id="AYSV01000089">
    <property type="protein sequence ID" value="ETD70393.1"/>
    <property type="molecule type" value="Genomic_DNA"/>
</dbReference>
<dbReference type="CDD" id="cd01085">
    <property type="entry name" value="APP"/>
    <property type="match status" value="1"/>
</dbReference>
<comment type="similarity">
    <text evidence="1">Belongs to the peptidase M24B family.</text>
</comment>
<dbReference type="SUPFAM" id="SSF53092">
    <property type="entry name" value="Creatinase/prolidase N-terminal domain"/>
    <property type="match status" value="1"/>
</dbReference>
<evidence type="ECO:0000259" key="5">
    <source>
        <dbReference type="Pfam" id="PF01321"/>
    </source>
</evidence>
<evidence type="ECO:0000313" key="8">
    <source>
        <dbReference type="Proteomes" id="UP000018766"/>
    </source>
</evidence>
<dbReference type="PANTHER" id="PTHR43763:SF6">
    <property type="entry name" value="XAA-PRO AMINOPEPTIDASE 1"/>
    <property type="match status" value="1"/>
</dbReference>
<comment type="caution">
    <text evidence="7">The sequence shown here is derived from an EMBL/GenBank/DDBJ whole genome shotgun (WGS) entry which is preliminary data.</text>
</comment>
<dbReference type="Pfam" id="PF16188">
    <property type="entry name" value="Peptidase_M24_C"/>
    <property type="match status" value="1"/>
</dbReference>
<dbReference type="GO" id="GO:0046872">
    <property type="term" value="F:metal ion binding"/>
    <property type="evidence" value="ECO:0007669"/>
    <property type="project" value="UniProtKB-KW"/>
</dbReference>
<evidence type="ECO:0000256" key="3">
    <source>
        <dbReference type="ARBA" id="ARBA00022801"/>
    </source>
</evidence>
<dbReference type="Pfam" id="PF00557">
    <property type="entry name" value="Peptidase_M24"/>
    <property type="match status" value="1"/>
</dbReference>
<dbReference type="InterPro" id="IPR033740">
    <property type="entry name" value="Pept_M24B"/>
</dbReference>
<dbReference type="InterPro" id="IPR050422">
    <property type="entry name" value="X-Pro_aminopeptidase_P"/>
</dbReference>
<dbReference type="RefSeq" id="WP_023951408.1">
    <property type="nucleotide sequence ID" value="NZ_AYSV01000089.1"/>
</dbReference>
<dbReference type="InterPro" id="IPR000994">
    <property type="entry name" value="Pept_M24"/>
</dbReference>
<dbReference type="PANTHER" id="PTHR43763">
    <property type="entry name" value="XAA-PRO AMINOPEPTIDASE 1"/>
    <property type="match status" value="1"/>
</dbReference>
<dbReference type="FunFam" id="3.90.230.10:FF:000004">
    <property type="entry name" value="xaa-Pro aminopeptidase 1 isoform X1"/>
    <property type="match status" value="1"/>
</dbReference>
<sequence length="597" mass="66928">MSIMSVSERLSALRFAMKNADIDAWIVPSADPHLSEYLPEFWQQRVWLSGFTGSVGTVLVTQEFAGLWVDSRYWEQATVQLSGTGIVLMKLGEEGVPSLNMWLVNHINEKSRIGFNSLMMALKQARQLEKDLAMLNVDFVSDTDLIADLWQDRKALPNAPIFEHTPPFVSQTRAEKLALVRQQMQAISADWHFISSLDDVAWLFNLRGADVQYNPVFLGHALLSQQEAMLFIHDGKVNSELVQALAKDGITIRGYDEVANVLQQLPKQDSILVNPDRITLGLSHYGCETVIEQVNPSRLLKSCKSAADLANVREAMEQDGAALCEFFAWFEKALSTGETISELTIDEKICSARAKQDYYICPSFATIAGFNGNGAMPHYRATEESFAYIKGNGLLLIDSGGQYLNGTTDITRVVPVGDVSAEQKRDYTYVLKAMIQLSKAVFPRNYPSPLLDTIARTPLWQAGLDYGHGTGHGVGYFLNVHEGPQVISHRAYTFPYTEMKEGMITSNEPGVYRAGKWGVRIENLVANVPAQKTEFVDTLKFETLTLCPIDTRCIEPDLLTQEEKNWLNNYHNDVYKRLSPRVQGEALDWLKLRTQAI</sequence>
<feature type="domain" description="Peptidase M24" evidence="4">
    <location>
        <begin position="311"/>
        <end position="525"/>
    </location>
</feature>
<feature type="domain" description="Creatinase N-terminal" evidence="5">
    <location>
        <begin position="9"/>
        <end position="146"/>
    </location>
</feature>
<evidence type="ECO:0000256" key="1">
    <source>
        <dbReference type="ARBA" id="ARBA00008766"/>
    </source>
</evidence>
<dbReference type="GO" id="GO:0005737">
    <property type="term" value="C:cytoplasm"/>
    <property type="evidence" value="ECO:0007669"/>
    <property type="project" value="UniProtKB-ARBA"/>
</dbReference>
<evidence type="ECO:0000313" key="7">
    <source>
        <dbReference type="EMBL" id="ETD70393.1"/>
    </source>
</evidence>
<dbReference type="SUPFAM" id="SSF55920">
    <property type="entry name" value="Creatinase/aminopeptidase"/>
    <property type="match status" value="1"/>
</dbReference>
<dbReference type="Gene3D" id="3.40.350.10">
    <property type="entry name" value="Creatinase/prolidase N-terminal domain"/>
    <property type="match status" value="2"/>
</dbReference>
<feature type="domain" description="Peptidase M24 C-terminal" evidence="6">
    <location>
        <begin position="538"/>
        <end position="597"/>
    </location>
</feature>
<dbReference type="InterPro" id="IPR032416">
    <property type="entry name" value="Peptidase_M24_C"/>
</dbReference>
<dbReference type="Gene3D" id="3.90.230.10">
    <property type="entry name" value="Creatinase/methionine aminopeptidase superfamily"/>
    <property type="match status" value="1"/>
</dbReference>
<dbReference type="Pfam" id="PF16189">
    <property type="entry name" value="Creatinase_N_2"/>
    <property type="match status" value="1"/>
</dbReference>
<evidence type="ECO:0000259" key="6">
    <source>
        <dbReference type="Pfam" id="PF16188"/>
    </source>
</evidence>
<dbReference type="PATRIC" id="fig|1414851.3.peg.1598"/>
<dbReference type="GO" id="GO:0070006">
    <property type="term" value="F:metalloaminopeptidase activity"/>
    <property type="evidence" value="ECO:0007669"/>
    <property type="project" value="InterPro"/>
</dbReference>
<keyword evidence="8" id="KW-1185">Reference proteome</keyword>
<name>V8G346_9BURK</name>
<evidence type="ECO:0000256" key="2">
    <source>
        <dbReference type="ARBA" id="ARBA00022723"/>
    </source>
</evidence>
<gene>
    <name evidence="7" type="ORF">V757_07755</name>
</gene>
<dbReference type="InterPro" id="IPR036005">
    <property type="entry name" value="Creatinase/aminopeptidase-like"/>
</dbReference>
<dbReference type="AlphaFoldDB" id="V8G346"/>
<keyword evidence="3" id="KW-0378">Hydrolase</keyword>
<protein>
    <submittedName>
        <fullName evidence="7">Peptidase M24</fullName>
    </submittedName>
</protein>
<dbReference type="InterPro" id="IPR000587">
    <property type="entry name" value="Creatinase_N"/>
</dbReference>
<accession>V8G346</accession>
<reference evidence="7 8" key="1">
    <citation type="submission" date="2013-11" db="EMBL/GenBank/DDBJ databases">
        <title>Genomic analysis of Pelistega sp. HM-7.</title>
        <authorList>
            <person name="Kumbhare S.V."/>
            <person name="Shetty S.A."/>
            <person name="Sharma O."/>
            <person name="Dhotre D.P."/>
        </authorList>
    </citation>
    <scope>NUCLEOTIDE SEQUENCE [LARGE SCALE GENOMIC DNA]</scope>
    <source>
        <strain evidence="7 8">HM-7</strain>
    </source>
</reference>
<dbReference type="InterPro" id="IPR029149">
    <property type="entry name" value="Creatin/AminoP/Spt16_N"/>
</dbReference>
<organism evidence="7 8">
    <name type="scientific">Pelistega indica</name>
    <dbReference type="NCBI Taxonomy" id="1414851"/>
    <lineage>
        <taxon>Bacteria</taxon>
        <taxon>Pseudomonadati</taxon>
        <taxon>Pseudomonadota</taxon>
        <taxon>Betaproteobacteria</taxon>
        <taxon>Burkholderiales</taxon>
        <taxon>Alcaligenaceae</taxon>
        <taxon>Pelistega</taxon>
    </lineage>
</organism>
<proteinExistence type="inferred from homology"/>
<dbReference type="Proteomes" id="UP000018766">
    <property type="component" value="Unassembled WGS sequence"/>
</dbReference>